<protein>
    <submittedName>
        <fullName evidence="1">Uncharacterized protein</fullName>
    </submittedName>
</protein>
<sequence length="88" mass="9661">MSTDTQEIVEHNITGLLHPVGRPGSRVLAQNIELLLENPSVREQMGIKGGENVLEAAHLFLLQIVPKMVGLTDNFLSLFVLSQVSRSI</sequence>
<dbReference type="Proteomes" id="UP000309997">
    <property type="component" value="Unassembled WGS sequence"/>
</dbReference>
<reference evidence="1 2" key="1">
    <citation type="journal article" date="2024" name="Plant Biotechnol. J.">
        <title>Genome and CRISPR/Cas9 system of a widespread forest tree (Populus alba) in the world.</title>
        <authorList>
            <person name="Liu Y.J."/>
            <person name="Jiang P.F."/>
            <person name="Han X.M."/>
            <person name="Li X.Y."/>
            <person name="Wang H.M."/>
            <person name="Wang Y.J."/>
            <person name="Wang X.X."/>
            <person name="Zeng Q.Y."/>
        </authorList>
    </citation>
    <scope>NUCLEOTIDE SEQUENCE [LARGE SCALE GENOMIC DNA]</scope>
    <source>
        <strain evidence="2">cv. PAL-ZL1</strain>
    </source>
</reference>
<proteinExistence type="predicted"/>
<accession>A0ACC4AUQ6</accession>
<dbReference type="EMBL" id="RCHU02000016">
    <property type="protein sequence ID" value="KAL3569661.1"/>
    <property type="molecule type" value="Genomic_DNA"/>
</dbReference>
<keyword evidence="2" id="KW-1185">Reference proteome</keyword>
<comment type="caution">
    <text evidence="1">The sequence shown here is derived from an EMBL/GenBank/DDBJ whole genome shotgun (WGS) entry which is preliminary data.</text>
</comment>
<gene>
    <name evidence="1" type="ORF">D5086_029551</name>
</gene>
<name>A0ACC4AUQ6_POPAL</name>
<evidence type="ECO:0000313" key="2">
    <source>
        <dbReference type="Proteomes" id="UP000309997"/>
    </source>
</evidence>
<evidence type="ECO:0000313" key="1">
    <source>
        <dbReference type="EMBL" id="KAL3569661.1"/>
    </source>
</evidence>
<organism evidence="1 2">
    <name type="scientific">Populus alba</name>
    <name type="common">White poplar</name>
    <dbReference type="NCBI Taxonomy" id="43335"/>
    <lineage>
        <taxon>Eukaryota</taxon>
        <taxon>Viridiplantae</taxon>
        <taxon>Streptophyta</taxon>
        <taxon>Embryophyta</taxon>
        <taxon>Tracheophyta</taxon>
        <taxon>Spermatophyta</taxon>
        <taxon>Magnoliopsida</taxon>
        <taxon>eudicotyledons</taxon>
        <taxon>Gunneridae</taxon>
        <taxon>Pentapetalae</taxon>
        <taxon>rosids</taxon>
        <taxon>fabids</taxon>
        <taxon>Malpighiales</taxon>
        <taxon>Salicaceae</taxon>
        <taxon>Saliceae</taxon>
        <taxon>Populus</taxon>
    </lineage>
</organism>